<keyword evidence="8" id="KW-1185">Reference proteome</keyword>
<protein>
    <recommendedName>
        <fullName evidence="5">Transport permease protein</fullName>
    </recommendedName>
</protein>
<dbReference type="GO" id="GO:0043190">
    <property type="term" value="C:ATP-binding cassette (ABC) transporter complex"/>
    <property type="evidence" value="ECO:0007669"/>
    <property type="project" value="InterPro"/>
</dbReference>
<keyword evidence="2 5" id="KW-0812">Transmembrane</keyword>
<evidence type="ECO:0000313" key="8">
    <source>
        <dbReference type="Proteomes" id="UP000323632"/>
    </source>
</evidence>
<dbReference type="InterPro" id="IPR000412">
    <property type="entry name" value="ABC_2_transport"/>
</dbReference>
<dbReference type="PRINTS" id="PR00164">
    <property type="entry name" value="ABC2TRNSPORT"/>
</dbReference>
<organism evidence="7 8">
    <name type="scientific">Taibaiella lutea</name>
    <dbReference type="NCBI Taxonomy" id="2608001"/>
    <lineage>
        <taxon>Bacteria</taxon>
        <taxon>Pseudomonadati</taxon>
        <taxon>Bacteroidota</taxon>
        <taxon>Chitinophagia</taxon>
        <taxon>Chitinophagales</taxon>
        <taxon>Chitinophagaceae</taxon>
        <taxon>Taibaiella</taxon>
    </lineage>
</organism>
<evidence type="ECO:0000256" key="3">
    <source>
        <dbReference type="ARBA" id="ARBA00022989"/>
    </source>
</evidence>
<feature type="transmembrane region" description="Helical" evidence="5">
    <location>
        <begin position="219"/>
        <end position="245"/>
    </location>
</feature>
<accession>A0A5M6CRB6</accession>
<dbReference type="EMBL" id="VWSH01000001">
    <property type="protein sequence ID" value="KAA5536920.1"/>
    <property type="molecule type" value="Genomic_DNA"/>
</dbReference>
<gene>
    <name evidence="7" type="ORF">F0919_04405</name>
</gene>
<dbReference type="InterPro" id="IPR047817">
    <property type="entry name" value="ABC2_TM_bact-type"/>
</dbReference>
<evidence type="ECO:0000256" key="5">
    <source>
        <dbReference type="RuleBase" id="RU361157"/>
    </source>
</evidence>
<evidence type="ECO:0000259" key="6">
    <source>
        <dbReference type="PROSITE" id="PS51012"/>
    </source>
</evidence>
<comment type="caution">
    <text evidence="7">The sequence shown here is derived from an EMBL/GenBank/DDBJ whole genome shotgun (WGS) entry which is preliminary data.</text>
</comment>
<feature type="transmembrane region" description="Helical" evidence="5">
    <location>
        <begin position="29"/>
        <end position="47"/>
    </location>
</feature>
<dbReference type="PANTHER" id="PTHR43027:SF1">
    <property type="entry name" value="DOXORUBICIN RESISTANCE ABC TRANSPORTER PERMEASE PROTEIN DRRC-RELATED"/>
    <property type="match status" value="1"/>
</dbReference>
<evidence type="ECO:0000256" key="2">
    <source>
        <dbReference type="ARBA" id="ARBA00022692"/>
    </source>
</evidence>
<dbReference type="Pfam" id="PF12698">
    <property type="entry name" value="ABC2_membrane_3"/>
    <property type="match status" value="1"/>
</dbReference>
<dbReference type="PANTHER" id="PTHR43027">
    <property type="entry name" value="DOXORUBICIN RESISTANCE ABC TRANSPORTER PERMEASE PROTEIN DRRC-RELATED"/>
    <property type="match status" value="1"/>
</dbReference>
<feature type="transmembrane region" description="Helical" evidence="5">
    <location>
        <begin position="175"/>
        <end position="194"/>
    </location>
</feature>
<dbReference type="InterPro" id="IPR013525">
    <property type="entry name" value="ABC2_TM"/>
</dbReference>
<sequence length="364" mass="40122">MANNYSQLKAFLAVTKAALRSIMKSPSSVVFTIAFPLIFILVFGFLGDGSKYNIKVGVAPDSDTLNPIYGILHQIDMVKFVSSETGQQKKDLENGKLSVLLHIQKTNASPEYKVLMDVNAADQAKADQLKAVIEKIVLSTDPVAAERQTELISINQQVIESRKFSTIDFILPGQLGFSLLAASVFGTAFVFFNLRQALVLKRFFATPIRREYIILAEGFARMIFQLIGAVVIIMVGKIAFGYTLIHGVVTVINMLAICAIGLLVFMSFGFIISGIAKSESTIPPLSNIITLPQFLLAGTFFSVEAFPKWMQPITKALPLTYLNDALREIAFNGASLWDVKMDIGVLLLWGIIGYFAASRLFKWE</sequence>
<dbReference type="InterPro" id="IPR052902">
    <property type="entry name" value="ABC-2_transporter"/>
</dbReference>
<keyword evidence="4 5" id="KW-0472">Membrane</keyword>
<proteinExistence type="inferred from homology"/>
<feature type="transmembrane region" description="Helical" evidence="5">
    <location>
        <begin position="284"/>
        <end position="303"/>
    </location>
</feature>
<keyword evidence="5" id="KW-1003">Cell membrane</keyword>
<comment type="similarity">
    <text evidence="5">Belongs to the ABC-2 integral membrane protein family.</text>
</comment>
<dbReference type="RefSeq" id="WP_150031497.1">
    <property type="nucleotide sequence ID" value="NZ_VWSH01000001.1"/>
</dbReference>
<keyword evidence="3 5" id="KW-1133">Transmembrane helix</keyword>
<feature type="domain" description="ABC transmembrane type-2" evidence="6">
    <location>
        <begin position="126"/>
        <end position="364"/>
    </location>
</feature>
<dbReference type="GO" id="GO:0140359">
    <property type="term" value="F:ABC-type transporter activity"/>
    <property type="evidence" value="ECO:0007669"/>
    <property type="project" value="InterPro"/>
</dbReference>
<feature type="transmembrane region" description="Helical" evidence="5">
    <location>
        <begin position="251"/>
        <end position="272"/>
    </location>
</feature>
<evidence type="ECO:0000313" key="7">
    <source>
        <dbReference type="EMBL" id="KAA5536920.1"/>
    </source>
</evidence>
<feature type="transmembrane region" description="Helical" evidence="5">
    <location>
        <begin position="343"/>
        <end position="361"/>
    </location>
</feature>
<reference evidence="7 8" key="1">
    <citation type="submission" date="2019-09" db="EMBL/GenBank/DDBJ databases">
        <title>Genome sequence and assembly of Taibaiella sp.</title>
        <authorList>
            <person name="Chhetri G."/>
        </authorList>
    </citation>
    <scope>NUCLEOTIDE SEQUENCE [LARGE SCALE GENOMIC DNA]</scope>
    <source>
        <strain evidence="7 8">KVB11</strain>
    </source>
</reference>
<comment type="subcellular location">
    <subcellularLocation>
        <location evidence="5">Cell membrane</location>
        <topology evidence="5">Multi-pass membrane protein</topology>
    </subcellularLocation>
    <subcellularLocation>
        <location evidence="1">Membrane</location>
        <topology evidence="1">Multi-pass membrane protein</topology>
    </subcellularLocation>
</comment>
<dbReference type="AlphaFoldDB" id="A0A5M6CRB6"/>
<dbReference type="Proteomes" id="UP000323632">
    <property type="component" value="Unassembled WGS sequence"/>
</dbReference>
<evidence type="ECO:0000256" key="1">
    <source>
        <dbReference type="ARBA" id="ARBA00004141"/>
    </source>
</evidence>
<name>A0A5M6CRB6_9BACT</name>
<keyword evidence="5" id="KW-0813">Transport</keyword>
<dbReference type="PROSITE" id="PS51012">
    <property type="entry name" value="ABC_TM2"/>
    <property type="match status" value="1"/>
</dbReference>
<evidence type="ECO:0000256" key="4">
    <source>
        <dbReference type="ARBA" id="ARBA00023136"/>
    </source>
</evidence>